<dbReference type="Pfam" id="PF00625">
    <property type="entry name" value="Guanylate_kin"/>
    <property type="match status" value="1"/>
</dbReference>
<dbReference type="SUPFAM" id="SSF52540">
    <property type="entry name" value="P-loop containing nucleoside triphosphate hydrolases"/>
    <property type="match status" value="1"/>
</dbReference>
<evidence type="ECO:0000256" key="7">
    <source>
        <dbReference type="ARBA" id="ARBA00048594"/>
    </source>
</evidence>
<evidence type="ECO:0000256" key="9">
    <source>
        <dbReference type="ARBA" id="ARBA00081967"/>
    </source>
</evidence>
<dbReference type="InterPro" id="IPR017665">
    <property type="entry name" value="Guanylate_kinase"/>
</dbReference>
<evidence type="ECO:0000256" key="8">
    <source>
        <dbReference type="ARBA" id="ARBA00067520"/>
    </source>
</evidence>
<evidence type="ECO:0000256" key="1">
    <source>
        <dbReference type="ARBA" id="ARBA00005790"/>
    </source>
</evidence>
<evidence type="ECO:0000259" key="10">
    <source>
        <dbReference type="PROSITE" id="PS50052"/>
    </source>
</evidence>
<dbReference type="InterPro" id="IPR008145">
    <property type="entry name" value="GK/Ca_channel_bsu"/>
</dbReference>
<dbReference type="PANTHER" id="PTHR23117">
    <property type="entry name" value="GUANYLATE KINASE-RELATED"/>
    <property type="match status" value="1"/>
</dbReference>
<evidence type="ECO:0000313" key="12">
    <source>
        <dbReference type="Proteomes" id="UP001279734"/>
    </source>
</evidence>
<dbReference type="InterPro" id="IPR027417">
    <property type="entry name" value="P-loop_NTPase"/>
</dbReference>
<keyword evidence="6" id="KW-0067">ATP-binding</keyword>
<dbReference type="SMART" id="SM00072">
    <property type="entry name" value="GuKc"/>
    <property type="match status" value="1"/>
</dbReference>
<dbReference type="FunFam" id="3.30.63.10:FF:000002">
    <property type="entry name" value="Guanylate kinase 1"/>
    <property type="match status" value="1"/>
</dbReference>
<organism evidence="11 12">
    <name type="scientific">Nepenthes gracilis</name>
    <name type="common">Slender pitcher plant</name>
    <dbReference type="NCBI Taxonomy" id="150966"/>
    <lineage>
        <taxon>Eukaryota</taxon>
        <taxon>Viridiplantae</taxon>
        <taxon>Streptophyta</taxon>
        <taxon>Embryophyta</taxon>
        <taxon>Tracheophyta</taxon>
        <taxon>Spermatophyta</taxon>
        <taxon>Magnoliopsida</taxon>
        <taxon>eudicotyledons</taxon>
        <taxon>Gunneridae</taxon>
        <taxon>Pentapetalae</taxon>
        <taxon>Caryophyllales</taxon>
        <taxon>Nepenthaceae</taxon>
        <taxon>Nepenthes</taxon>
    </lineage>
</organism>
<evidence type="ECO:0000256" key="2">
    <source>
        <dbReference type="ARBA" id="ARBA00012961"/>
    </source>
</evidence>
<keyword evidence="12" id="KW-1185">Reference proteome</keyword>
<dbReference type="CDD" id="cd00071">
    <property type="entry name" value="GMPK"/>
    <property type="match status" value="1"/>
</dbReference>
<dbReference type="SUPFAM" id="SSF50965">
    <property type="entry name" value="Galactose oxidase, central domain"/>
    <property type="match status" value="1"/>
</dbReference>
<dbReference type="EMBL" id="BSYO01000019">
    <property type="protein sequence ID" value="GMH18718.1"/>
    <property type="molecule type" value="Genomic_DNA"/>
</dbReference>
<protein>
    <recommendedName>
        <fullName evidence="8">Guanylate kinase 1</fullName>
        <ecNumber evidence="2">2.7.4.8</ecNumber>
    </recommendedName>
    <alternativeName>
        <fullName evidence="9">GMP kinase 1</fullName>
    </alternativeName>
</protein>
<accession>A0AAD3XVB8</accession>
<dbReference type="Proteomes" id="UP001279734">
    <property type="component" value="Unassembled WGS sequence"/>
</dbReference>
<dbReference type="Gene3D" id="3.30.63.10">
    <property type="entry name" value="Guanylate Kinase phosphate binding domain"/>
    <property type="match status" value="1"/>
</dbReference>
<keyword evidence="4" id="KW-0547">Nucleotide-binding</keyword>
<comment type="similarity">
    <text evidence="1">Belongs to the guanylate kinase family.</text>
</comment>
<evidence type="ECO:0000256" key="6">
    <source>
        <dbReference type="ARBA" id="ARBA00022840"/>
    </source>
</evidence>
<dbReference type="InterPro" id="IPR011043">
    <property type="entry name" value="Gal_Oxase/kelch_b-propeller"/>
</dbReference>
<comment type="caution">
    <text evidence="11">The sequence shown here is derived from an EMBL/GenBank/DDBJ whole genome shotgun (WGS) entry which is preliminary data.</text>
</comment>
<dbReference type="PANTHER" id="PTHR23117:SF13">
    <property type="entry name" value="GUANYLATE KINASE"/>
    <property type="match status" value="1"/>
</dbReference>
<dbReference type="EC" id="2.7.4.8" evidence="2"/>
<dbReference type="GO" id="GO:0005829">
    <property type="term" value="C:cytosol"/>
    <property type="evidence" value="ECO:0007669"/>
    <property type="project" value="TreeGrafter"/>
</dbReference>
<comment type="catalytic activity">
    <reaction evidence="7">
        <text>GMP + ATP = GDP + ADP</text>
        <dbReference type="Rhea" id="RHEA:20780"/>
        <dbReference type="ChEBI" id="CHEBI:30616"/>
        <dbReference type="ChEBI" id="CHEBI:58115"/>
        <dbReference type="ChEBI" id="CHEBI:58189"/>
        <dbReference type="ChEBI" id="CHEBI:456216"/>
        <dbReference type="EC" id="2.7.4.8"/>
    </reaction>
</comment>
<dbReference type="Gene3D" id="3.40.50.300">
    <property type="entry name" value="P-loop containing nucleotide triphosphate hydrolases"/>
    <property type="match status" value="1"/>
</dbReference>
<dbReference type="PROSITE" id="PS50052">
    <property type="entry name" value="GUANYLATE_KINASE_2"/>
    <property type="match status" value="1"/>
</dbReference>
<name>A0AAD3XVB8_NEPGR</name>
<dbReference type="HAMAP" id="MF_00328">
    <property type="entry name" value="Guanylate_kinase"/>
    <property type="match status" value="1"/>
</dbReference>
<proteinExistence type="inferred from homology"/>
<dbReference type="InterPro" id="IPR020590">
    <property type="entry name" value="Guanylate_kinase_CS"/>
</dbReference>
<evidence type="ECO:0000256" key="4">
    <source>
        <dbReference type="ARBA" id="ARBA00022741"/>
    </source>
</evidence>
<sequence length="504" mass="56456">MDRLPNCVAIYPNDGNKWEIWCLPSRQEEIHSLTPQKARRFSGILEFNATLKENHRFATITALWSTFPPSFLALFFKFENPSLHFLAICFRVFCQLKREEGSMGEAPAICSDDLKKSCGNGFNLASRGSETAIVLGDRKYVIGGNDDESESSIGVKIYDKSADLRVKPTILGTKPTPSEDHWSLLLDENQDRILVIKNDSTLADRIWLLEVDTNFVRQQSKVLESDVVAWSKGVSGYPGKPVVFSGPSGVGKGTLISKLMKEFPSMFGFSVSHTTRAPREKEINGVHYHFTERTLMEKEIKEGKFLEFACVHGNLYGTSVEAVEVVADVGKRCILDIDVQGARSVRASSLEAIFIFVCPPSFEDLEKRLRGRGTETEEQIQKRLRNAKVELEQGRSSGLFDHILVNDDLNACYKTLKELLGLHEYAVDECPREEIHLSSIHSVSKVDHKIFINCSAADLENASKDSFVLDVCSLKGGAPGRTRGFNLYRTNKFADCVNEIKEQN</sequence>
<dbReference type="FunFam" id="3.40.50.300:FF:000776">
    <property type="entry name" value="Guanylate kinase 2"/>
    <property type="match status" value="1"/>
</dbReference>
<feature type="domain" description="Guanylate kinase-like" evidence="10">
    <location>
        <begin position="239"/>
        <end position="421"/>
    </location>
</feature>
<dbReference type="GO" id="GO:0004385">
    <property type="term" value="F:GMP kinase activity"/>
    <property type="evidence" value="ECO:0007669"/>
    <property type="project" value="UniProtKB-EC"/>
</dbReference>
<dbReference type="AlphaFoldDB" id="A0AAD3XVB8"/>
<dbReference type="NCBIfam" id="TIGR03263">
    <property type="entry name" value="guanyl_kin"/>
    <property type="match status" value="1"/>
</dbReference>
<evidence type="ECO:0000256" key="5">
    <source>
        <dbReference type="ARBA" id="ARBA00022777"/>
    </source>
</evidence>
<keyword evidence="5" id="KW-0418">Kinase</keyword>
<dbReference type="PROSITE" id="PS00856">
    <property type="entry name" value="GUANYLATE_KINASE_1"/>
    <property type="match status" value="1"/>
</dbReference>
<evidence type="ECO:0000313" key="11">
    <source>
        <dbReference type="EMBL" id="GMH18718.1"/>
    </source>
</evidence>
<reference evidence="11" key="1">
    <citation type="submission" date="2023-05" db="EMBL/GenBank/DDBJ databases">
        <title>Nepenthes gracilis genome sequencing.</title>
        <authorList>
            <person name="Fukushima K."/>
        </authorList>
    </citation>
    <scope>NUCLEOTIDE SEQUENCE</scope>
    <source>
        <strain evidence="11">SING2019-196</strain>
    </source>
</reference>
<keyword evidence="3" id="KW-0808">Transferase</keyword>
<dbReference type="GO" id="GO:0005524">
    <property type="term" value="F:ATP binding"/>
    <property type="evidence" value="ECO:0007669"/>
    <property type="project" value="UniProtKB-KW"/>
</dbReference>
<gene>
    <name evidence="11" type="ORF">Nepgr_020559</name>
</gene>
<evidence type="ECO:0000256" key="3">
    <source>
        <dbReference type="ARBA" id="ARBA00022679"/>
    </source>
</evidence>
<dbReference type="InterPro" id="IPR008144">
    <property type="entry name" value="Guanylate_kin-like_dom"/>
</dbReference>